<evidence type="ECO:0000256" key="2">
    <source>
        <dbReference type="SAM" id="MobiDB-lite"/>
    </source>
</evidence>
<dbReference type="PANTHER" id="PTHR11439:SF495">
    <property type="entry name" value="REVERSE TRANSCRIPTASE, RNA-DEPENDENT DNA POLYMERASE-RELATED"/>
    <property type="match status" value="1"/>
</dbReference>
<dbReference type="GO" id="GO:0008270">
    <property type="term" value="F:zinc ion binding"/>
    <property type="evidence" value="ECO:0007669"/>
    <property type="project" value="UniProtKB-KW"/>
</dbReference>
<keyword evidence="1" id="KW-0479">Metal-binding</keyword>
<evidence type="ECO:0000256" key="1">
    <source>
        <dbReference type="PROSITE-ProRule" id="PRU00047"/>
    </source>
</evidence>
<organism evidence="4">
    <name type="scientific">Tanacetum cinerariifolium</name>
    <name type="common">Dalmatian daisy</name>
    <name type="synonym">Chrysanthemum cinerariifolium</name>
    <dbReference type="NCBI Taxonomy" id="118510"/>
    <lineage>
        <taxon>Eukaryota</taxon>
        <taxon>Viridiplantae</taxon>
        <taxon>Streptophyta</taxon>
        <taxon>Embryophyta</taxon>
        <taxon>Tracheophyta</taxon>
        <taxon>Spermatophyta</taxon>
        <taxon>Magnoliopsida</taxon>
        <taxon>eudicotyledons</taxon>
        <taxon>Gunneridae</taxon>
        <taxon>Pentapetalae</taxon>
        <taxon>asterids</taxon>
        <taxon>campanulids</taxon>
        <taxon>Asterales</taxon>
        <taxon>Asteraceae</taxon>
        <taxon>Asteroideae</taxon>
        <taxon>Anthemideae</taxon>
        <taxon>Anthemidinae</taxon>
        <taxon>Tanacetum</taxon>
    </lineage>
</organism>
<comment type="caution">
    <text evidence="4">The sequence shown here is derived from an EMBL/GenBank/DDBJ whole genome shotgun (WGS) entry which is preliminary data.</text>
</comment>
<dbReference type="InterPro" id="IPR004217">
    <property type="entry name" value="Tim10-like"/>
</dbReference>
<dbReference type="GO" id="GO:0003676">
    <property type="term" value="F:nucleic acid binding"/>
    <property type="evidence" value="ECO:0007669"/>
    <property type="project" value="InterPro"/>
</dbReference>
<dbReference type="Pfam" id="PF14223">
    <property type="entry name" value="Retrotran_gag_2"/>
    <property type="match status" value="1"/>
</dbReference>
<evidence type="ECO:0000259" key="3">
    <source>
        <dbReference type="PROSITE" id="PS50158"/>
    </source>
</evidence>
<sequence length="1597" mass="177910">MTETRQGLSFAAIEQLINQRVADAMEAYKENQRNGNANQNEAGGNAGGVQLTTRGCSYKAMVPDDEEKIKRQEAGRVYVAGTGNKTDYAGTLPHCDKCKFHHYGPCPVKCGNCKKVGHQARDCWTPNSVTCYGCGEEGHTKRYFPGMKNQYGDEEALQNLDIFMGLKEVGYGIRLILVVVCCWTLYWEKLDSLASKKSRRIHNGCKVSTLPHQNANGYAFSRIALQWLQIILISFTKERLRMYNNLVERCFTDCADSFRRKTFDKQEESCVKRCAEKFLKHLMRVGLSGIRAKRIKQYNNSCFNHQESAMDAEFEDERKKKRKEAADSEQKEKKEEADMATLFCRIYAKTEDPHEDIGKLDGDKAMISHNDDQEMIKHMQQTNKSHEDLSGDGGTNPVGIVIGSLVVDLDLSRLATILNRLERSIQKDPQVVSEPEAIKSRFGGNDESKKMQKYILKQQFEGFFVSNSEGLHKGYDMFQNLLSQLEIHGACVSTEDADQKFLRSLPSSWSQVSLNMRSKPGVDNLSFDYLYNNLKVFESDVKGSTASSSSTQNVKFVSSDSTNSCNEVSTAYGVSTSSGHNSHKEGTLSYTDDLMYSFFTNQSSGSQLDHEDLEHADEFDLEKMDLKWQDEHKAMVTIDGEGVDWSGHVEDDTEDYALMAFNSSNSGSNTEMSAKDKARLGRSSDVEDSHVNDKFVEVEGMHAVPHLMTGNYMPSKSDFRIDESKFTYGPKQSKTSEFDANTSDLDSYESSFSVETLESAILTKTSRFPVNAARHNFSSQAALTSTVRQVNTGRPILKEIRPRHNVYKSHSPIRRPFNRTTAPKANFANHKVNTVRDTSVSVVGGNGETVAKASTDSSQRWLGSLRETNFSSLHVQDNPHQTLKGKVIVDSGCSRHMTGNKAYLVDYQDFNGGPVALENKVLFTDTECLVLSPDFNLPDENQVLLRVHRQNNMYSFNLENIVPSGGLACLIAKDTVDKSNKWHMRITTPVLLVIKGSNTRPPTEAVSTACYVLNKVLVTKPQNKTPYELLTGFLVGNSLSIKAFRVYNLETKRVKENLHINVLENKPTWLFDLDYLPDSMNYQPITVENKANKTAGPKEANNSVGTQDSFDAGNSKMEAEHAPEYYILPLWYSYTLSIKSSKVKNGYEKLNGDTGTKTNEEPVDQEDQAFLEELERLKRQEQESNDAAENLRKTFAQSTEDLLLQEGADRASSTTMDEIFTSASYDDEGTMADFINLESIVNVSPIPQSRIYSLYPTTQILRDPNSAVQTRSKVNKSLGARAFIQKRTHRQDYVFKKDKKDIMLQKEDGIFISQDKYVAKILKKFDLISVKTTSTLIKTKKPLVKDEEAAAVDVHLYRSMIGSLMNLTASRPDIIELAFDLEAYSDSDYAGANLDRKSTTGGYQFLGGRLISWQCKKQTIVASLTTKAEYVDAASCCKTFIHLGFSKNSSLGKEHVSKQGRKKAKTGSNIKEEGVSTAGETLSAATLAVSTVSVQKASISTAKIIFLLDVKRMKEAATAAIVFAVCQANDHGFGGLGGFSVLGTKPSLLIGFQNHTLMLLLAAFIAIVATHRKSALGVGEVKVSVFSEMGNTAEVTT</sequence>
<dbReference type="Gene3D" id="1.10.287.810">
    <property type="entry name" value="Mitochondrial import inner membrane translocase subunit tim13 like domains"/>
    <property type="match status" value="1"/>
</dbReference>
<accession>A0A699GGI8</accession>
<dbReference type="SUPFAM" id="SSF57756">
    <property type="entry name" value="Retrovirus zinc finger-like domains"/>
    <property type="match status" value="1"/>
</dbReference>
<feature type="compositionally biased region" description="Basic and acidic residues" evidence="2">
    <location>
        <begin position="673"/>
        <end position="686"/>
    </location>
</feature>
<name>A0A699GGI8_TANCI</name>
<feature type="region of interest" description="Disordered" evidence="2">
    <location>
        <begin position="1091"/>
        <end position="1110"/>
    </location>
</feature>
<evidence type="ECO:0000313" key="4">
    <source>
        <dbReference type="EMBL" id="GEU28601.1"/>
    </source>
</evidence>
<dbReference type="EMBL" id="BKCJ010000010">
    <property type="protein sequence ID" value="GEU28601.1"/>
    <property type="molecule type" value="Genomic_DNA"/>
</dbReference>
<feature type="domain" description="CCHC-type" evidence="3">
    <location>
        <begin position="109"/>
        <end position="123"/>
    </location>
</feature>
<dbReference type="InterPro" id="IPR036875">
    <property type="entry name" value="Znf_CCHC_sf"/>
</dbReference>
<dbReference type="SMART" id="SM00343">
    <property type="entry name" value="ZnF_C2HC"/>
    <property type="match status" value="2"/>
</dbReference>
<dbReference type="InterPro" id="IPR035427">
    <property type="entry name" value="Tim10-like_dom_sf"/>
</dbReference>
<feature type="compositionally biased region" description="Polar residues" evidence="2">
    <location>
        <begin position="1100"/>
        <end position="1109"/>
    </location>
</feature>
<dbReference type="PROSITE" id="PS50158">
    <property type="entry name" value="ZF_CCHC"/>
    <property type="match status" value="1"/>
</dbReference>
<protein>
    <submittedName>
        <fullName evidence="4">Ribonuclease H-like domain-containing protein</fullName>
    </submittedName>
</protein>
<dbReference type="Pfam" id="PF02953">
    <property type="entry name" value="zf-Tim10_DDP"/>
    <property type="match status" value="1"/>
</dbReference>
<dbReference type="SUPFAM" id="SSF144122">
    <property type="entry name" value="Tim10-like"/>
    <property type="match status" value="1"/>
</dbReference>
<dbReference type="Gene3D" id="4.10.60.10">
    <property type="entry name" value="Zinc finger, CCHC-type"/>
    <property type="match status" value="1"/>
</dbReference>
<dbReference type="PANTHER" id="PTHR11439">
    <property type="entry name" value="GAG-POL-RELATED RETROTRANSPOSON"/>
    <property type="match status" value="1"/>
</dbReference>
<gene>
    <name evidence="4" type="ORF">Tci_000579</name>
</gene>
<dbReference type="InterPro" id="IPR001878">
    <property type="entry name" value="Znf_CCHC"/>
</dbReference>
<keyword evidence="1" id="KW-0863">Zinc-finger</keyword>
<proteinExistence type="predicted"/>
<feature type="compositionally biased region" description="Basic and acidic residues" evidence="2">
    <location>
        <begin position="324"/>
        <end position="336"/>
    </location>
</feature>
<keyword evidence="1" id="KW-0862">Zinc</keyword>
<feature type="region of interest" description="Disordered" evidence="2">
    <location>
        <begin position="313"/>
        <end position="336"/>
    </location>
</feature>
<reference evidence="4" key="1">
    <citation type="journal article" date="2019" name="Sci. Rep.">
        <title>Draft genome of Tanacetum cinerariifolium, the natural source of mosquito coil.</title>
        <authorList>
            <person name="Yamashiro T."/>
            <person name="Shiraishi A."/>
            <person name="Satake H."/>
            <person name="Nakayama K."/>
        </authorList>
    </citation>
    <scope>NUCLEOTIDE SEQUENCE</scope>
</reference>
<dbReference type="CDD" id="cd09272">
    <property type="entry name" value="RNase_HI_RT_Ty1"/>
    <property type="match status" value="1"/>
</dbReference>
<feature type="region of interest" description="Disordered" evidence="2">
    <location>
        <begin position="664"/>
        <end position="686"/>
    </location>
</feature>